<sequence>MLIDYAIASINAMMGRIDDIVISVSAVLITLLWIPIALNFFSTDENKKIMARERLKNAAIGTVIFIMAISGILFTVFNYVVTGKV</sequence>
<gene>
    <name evidence="2" type="ORF">FAD_1267</name>
    <name evidence="3" type="ORF">HLB00_03200</name>
</gene>
<organism evidence="2 4">
    <name type="scientific">Ferroplasma acidiphilum</name>
    <dbReference type="NCBI Taxonomy" id="74969"/>
    <lineage>
        <taxon>Archaea</taxon>
        <taxon>Methanobacteriati</taxon>
        <taxon>Thermoplasmatota</taxon>
        <taxon>Thermoplasmata</taxon>
        <taxon>Thermoplasmatales</taxon>
        <taxon>Ferroplasmaceae</taxon>
        <taxon>Ferroplasma</taxon>
    </lineage>
</organism>
<evidence type="ECO:0000313" key="3">
    <source>
        <dbReference type="EMBL" id="NOL59840.1"/>
    </source>
</evidence>
<dbReference type="EMBL" id="JABGBP010000102">
    <property type="protein sequence ID" value="NOL59840.1"/>
    <property type="molecule type" value="Genomic_DNA"/>
</dbReference>
<feature type="transmembrane region" description="Helical" evidence="1">
    <location>
        <begin position="20"/>
        <end position="41"/>
    </location>
</feature>
<keyword evidence="4" id="KW-1185">Reference proteome</keyword>
<keyword evidence="1" id="KW-1133">Transmembrane helix</keyword>
<dbReference type="Proteomes" id="UP000192050">
    <property type="component" value="Chromosome"/>
</dbReference>
<dbReference type="STRING" id="74969.FAD_1267"/>
<dbReference type="KEGG" id="fai:FAD_1267"/>
<keyword evidence="1" id="KW-0812">Transmembrane</keyword>
<dbReference type="GeneID" id="16024495"/>
<keyword evidence="1" id="KW-0472">Membrane</keyword>
<protein>
    <submittedName>
        <fullName evidence="2">Multipass membrane protein</fullName>
    </submittedName>
</protein>
<evidence type="ECO:0000313" key="2">
    <source>
        <dbReference type="EMBL" id="ARD85135.1"/>
    </source>
</evidence>
<proteinExistence type="predicted"/>
<reference evidence="2 4" key="1">
    <citation type="submission" date="2011-10" db="EMBL/GenBank/DDBJ databases">
        <title>Metabolic and evolutionary patterns in the extreme acidophile Ferroplasma acidiphilum.</title>
        <authorList>
            <person name="Golyshina O.V."/>
            <person name="Kozyavkin S.A."/>
            <person name="Tatusov R.L."/>
            <person name="Slesarev A.I."/>
            <person name="Golyshin P.N."/>
        </authorList>
    </citation>
    <scope>NUCLEOTIDE SEQUENCE [LARGE SCALE GENOMIC DNA]</scope>
    <source>
        <strain evidence="2">Berkeley</strain>
        <strain evidence="4">Y</strain>
    </source>
</reference>
<feature type="transmembrane region" description="Helical" evidence="1">
    <location>
        <begin position="62"/>
        <end position="81"/>
    </location>
</feature>
<name>A0A1V0N4V7_9ARCH</name>
<dbReference type="RefSeq" id="WP_019841362.1">
    <property type="nucleotide sequence ID" value="NZ_CP015363.1"/>
</dbReference>
<dbReference type="EMBL" id="CP015363">
    <property type="protein sequence ID" value="ARD85135.1"/>
    <property type="molecule type" value="Genomic_DNA"/>
</dbReference>
<dbReference type="AlphaFoldDB" id="A0A1V0N4V7"/>
<reference evidence="3 5" key="2">
    <citation type="submission" date="2020-05" db="EMBL/GenBank/DDBJ databases">
        <authorList>
            <person name="Zhang R."/>
        </authorList>
    </citation>
    <scope>NUCLEOTIDE SEQUENCE [LARGE SCALE GENOMIC DNA]</scope>
    <source>
        <strain evidence="3 5">DSM 28986</strain>
    </source>
</reference>
<evidence type="ECO:0000313" key="5">
    <source>
        <dbReference type="Proteomes" id="UP000546917"/>
    </source>
</evidence>
<evidence type="ECO:0000256" key="1">
    <source>
        <dbReference type="SAM" id="Phobius"/>
    </source>
</evidence>
<dbReference type="Proteomes" id="UP000546917">
    <property type="component" value="Unassembled WGS sequence"/>
</dbReference>
<accession>A0A1V0N4V7</accession>
<dbReference type="OrthoDB" id="57137at2157"/>
<evidence type="ECO:0000313" key="4">
    <source>
        <dbReference type="Proteomes" id="UP000192050"/>
    </source>
</evidence>